<dbReference type="NCBIfam" id="TIGR00229">
    <property type="entry name" value="sensory_box"/>
    <property type="match status" value="3"/>
</dbReference>
<name>A0ABY0FE50_9NEIS</name>
<feature type="domain" description="PAS" evidence="2">
    <location>
        <begin position="475"/>
        <end position="526"/>
    </location>
</feature>
<dbReference type="CDD" id="cd00130">
    <property type="entry name" value="PAS"/>
    <property type="match status" value="3"/>
</dbReference>
<dbReference type="SUPFAM" id="SSF55073">
    <property type="entry name" value="Nucleotide cyclase"/>
    <property type="match status" value="1"/>
</dbReference>
<evidence type="ECO:0000256" key="1">
    <source>
        <dbReference type="SAM" id="Coils"/>
    </source>
</evidence>
<feature type="coiled-coil region" evidence="1">
    <location>
        <begin position="304"/>
        <end position="349"/>
    </location>
</feature>
<dbReference type="SMART" id="SM00065">
    <property type="entry name" value="GAF"/>
    <property type="match status" value="1"/>
</dbReference>
<proteinExistence type="predicted"/>
<dbReference type="Pfam" id="PF08447">
    <property type="entry name" value="PAS_3"/>
    <property type="match status" value="1"/>
</dbReference>
<dbReference type="SMART" id="SM00091">
    <property type="entry name" value="PAS"/>
    <property type="match status" value="3"/>
</dbReference>
<dbReference type="SUPFAM" id="SSF55781">
    <property type="entry name" value="GAF domain-like"/>
    <property type="match status" value="1"/>
</dbReference>
<dbReference type="Pfam" id="PF00990">
    <property type="entry name" value="GGDEF"/>
    <property type="match status" value="1"/>
</dbReference>
<dbReference type="InterPro" id="IPR000160">
    <property type="entry name" value="GGDEF_dom"/>
</dbReference>
<protein>
    <submittedName>
        <fullName evidence="5">PAS domain S-box protein</fullName>
    </submittedName>
</protein>
<dbReference type="Gene3D" id="3.30.450.20">
    <property type="entry name" value="PAS domain"/>
    <property type="match status" value="3"/>
</dbReference>
<dbReference type="Gene3D" id="3.30.70.270">
    <property type="match status" value="1"/>
</dbReference>
<dbReference type="InterPro" id="IPR001610">
    <property type="entry name" value="PAC"/>
</dbReference>
<dbReference type="Pfam" id="PF01590">
    <property type="entry name" value="GAF"/>
    <property type="match status" value="1"/>
</dbReference>
<keyword evidence="6" id="KW-1185">Reference proteome</keyword>
<dbReference type="SMART" id="SM00267">
    <property type="entry name" value="GGDEF"/>
    <property type="match status" value="1"/>
</dbReference>
<dbReference type="InterPro" id="IPR013656">
    <property type="entry name" value="PAS_4"/>
</dbReference>
<dbReference type="EMBL" id="REGR01000003">
    <property type="protein sequence ID" value="RXZ44513.1"/>
    <property type="molecule type" value="Genomic_DNA"/>
</dbReference>
<feature type="domain" description="PAC" evidence="3">
    <location>
        <begin position="261"/>
        <end position="313"/>
    </location>
</feature>
<reference evidence="5 6" key="1">
    <citation type="submission" date="2018-10" db="EMBL/GenBank/DDBJ databases">
        <title>Draft genome of Fastidiocella sp. strain 375T, a bacterium isolated from a karstic cave dripping water.</title>
        <authorList>
            <person name="Coelho C."/>
            <person name="Verissimo A."/>
            <person name="Tiago I."/>
        </authorList>
    </citation>
    <scope>NUCLEOTIDE SEQUENCE [LARGE SCALE GENOMIC DNA]</scope>
    <source>
        <strain evidence="5 6">CAVE-375</strain>
    </source>
</reference>
<evidence type="ECO:0000313" key="6">
    <source>
        <dbReference type="Proteomes" id="UP000290682"/>
    </source>
</evidence>
<dbReference type="InterPro" id="IPR013767">
    <property type="entry name" value="PAS_fold"/>
</dbReference>
<dbReference type="PROSITE" id="PS50887">
    <property type="entry name" value="GGDEF"/>
    <property type="match status" value="1"/>
</dbReference>
<evidence type="ECO:0000313" key="5">
    <source>
        <dbReference type="EMBL" id="RXZ44513.1"/>
    </source>
</evidence>
<dbReference type="InterPro" id="IPR003018">
    <property type="entry name" value="GAF"/>
</dbReference>
<dbReference type="NCBIfam" id="TIGR00254">
    <property type="entry name" value="GGDEF"/>
    <property type="match status" value="1"/>
</dbReference>
<dbReference type="PANTHER" id="PTHR44757:SF2">
    <property type="entry name" value="BIOFILM ARCHITECTURE MAINTENANCE PROTEIN MBAA"/>
    <property type="match status" value="1"/>
</dbReference>
<feature type="domain" description="PAS" evidence="2">
    <location>
        <begin position="187"/>
        <end position="257"/>
    </location>
</feature>
<dbReference type="Proteomes" id="UP000290682">
    <property type="component" value="Unassembled WGS sequence"/>
</dbReference>
<evidence type="ECO:0000259" key="2">
    <source>
        <dbReference type="PROSITE" id="PS50112"/>
    </source>
</evidence>
<dbReference type="PROSITE" id="PS50113">
    <property type="entry name" value="PAC"/>
    <property type="match status" value="3"/>
</dbReference>
<evidence type="ECO:0000259" key="4">
    <source>
        <dbReference type="PROSITE" id="PS50887"/>
    </source>
</evidence>
<evidence type="ECO:0000259" key="3">
    <source>
        <dbReference type="PROSITE" id="PS50113"/>
    </source>
</evidence>
<dbReference type="InterPro" id="IPR052155">
    <property type="entry name" value="Biofilm_reg_signaling"/>
</dbReference>
<dbReference type="PROSITE" id="PS50112">
    <property type="entry name" value="PAS"/>
    <property type="match status" value="3"/>
</dbReference>
<accession>A0ABY0FE50</accession>
<feature type="domain" description="PAC" evidence="3">
    <location>
        <begin position="536"/>
        <end position="591"/>
    </location>
</feature>
<dbReference type="InterPro" id="IPR035965">
    <property type="entry name" value="PAS-like_dom_sf"/>
</dbReference>
<feature type="domain" description="GGDEF" evidence="4">
    <location>
        <begin position="623"/>
        <end position="758"/>
    </location>
</feature>
<dbReference type="InterPro" id="IPR029016">
    <property type="entry name" value="GAF-like_dom_sf"/>
</dbReference>
<keyword evidence="1" id="KW-0175">Coiled coil</keyword>
<dbReference type="InterPro" id="IPR043128">
    <property type="entry name" value="Rev_trsase/Diguanyl_cyclase"/>
</dbReference>
<dbReference type="InterPro" id="IPR013655">
    <property type="entry name" value="PAS_fold_3"/>
</dbReference>
<dbReference type="InterPro" id="IPR000700">
    <property type="entry name" value="PAS-assoc_C"/>
</dbReference>
<dbReference type="PANTHER" id="PTHR44757">
    <property type="entry name" value="DIGUANYLATE CYCLASE DGCP"/>
    <property type="match status" value="1"/>
</dbReference>
<dbReference type="SMART" id="SM00086">
    <property type="entry name" value="PAC"/>
    <property type="match status" value="3"/>
</dbReference>
<dbReference type="InterPro" id="IPR029787">
    <property type="entry name" value="Nucleotide_cyclase"/>
</dbReference>
<dbReference type="SUPFAM" id="SSF55785">
    <property type="entry name" value="PYP-like sensor domain (PAS domain)"/>
    <property type="match status" value="3"/>
</dbReference>
<gene>
    <name evidence="5" type="ORF">EBB06_05270</name>
</gene>
<feature type="domain" description="PAS" evidence="2">
    <location>
        <begin position="346"/>
        <end position="400"/>
    </location>
</feature>
<dbReference type="InterPro" id="IPR000014">
    <property type="entry name" value="PAS"/>
</dbReference>
<dbReference type="Pfam" id="PF00989">
    <property type="entry name" value="PAS"/>
    <property type="match status" value="1"/>
</dbReference>
<sequence>MAAFVYSDRAMQAPPTPSDEALRLAALRALEVLDTAPDEELDRITRTASRLFGVPIALVSLIDENRQWFKSRVGLDVGETPRDLSFCGHAILSDDALIVEDAGGDARFCDNPLVLDGPRIAFYAGQPIRSLCGKRLGTLCLIDSRPRAFSQADADALRDLASLAERFFHSLEASTRALAMHTSLSRTETLFETTFSQAAVGMAIASLDGRWQRVNQRLCDITGYDAATLLDKSFQDITHPDNLAADLGLLQRLIAGELPHYALEKRYLRADGSPVWVALTLSLVRDDAGEPSYLVGVIEDIDERKRIEAELQTAHRELERRVEERTAELSREIHERERFQRSLSEEEERFSTILENATDAFVAVDAEGAIIEWNQSAERVFGWSRAEALGRPLAETVIPETLRGAHHDGFARFIRSGVGTIMNRRIEITARRRDGGVFPAELTLTSNHLGEQQIISAFLHDISERKAAENLLRKSRERLRLITDNMPALIAYVDADLRYLFNNRAYEHWFGVSPEKLAGTPMRELIGETAFERALQGEQVTFENLFDCRLGRIDVTTTLIPSAGDDGKIEGFYVLSLDVTERKRLMARLEQEASLDALTELPNRRAFMRQLSRAITGSRRNRSAFALLFIDLDGFKRLNDGHGHDFGDAVLKRFADILTGALRQTDTVARLAGDEFTVILEGLDTPASAAPVVAAKLLDALSAVREIDGRPVILSASIGVALHHPASNATPDSLLAAADRAMYEAKQSGKNRYAVSSGDAC</sequence>
<organism evidence="5 6">
    <name type="scientific">Crenobacter cavernae</name>
    <dbReference type="NCBI Taxonomy" id="2290923"/>
    <lineage>
        <taxon>Bacteria</taxon>
        <taxon>Pseudomonadati</taxon>
        <taxon>Pseudomonadota</taxon>
        <taxon>Betaproteobacteria</taxon>
        <taxon>Neisseriales</taxon>
        <taxon>Neisseriaceae</taxon>
        <taxon>Crenobacter</taxon>
    </lineage>
</organism>
<dbReference type="CDD" id="cd01949">
    <property type="entry name" value="GGDEF"/>
    <property type="match status" value="1"/>
</dbReference>
<comment type="caution">
    <text evidence="5">The sequence shown here is derived from an EMBL/GenBank/DDBJ whole genome shotgun (WGS) entry which is preliminary data.</text>
</comment>
<dbReference type="Gene3D" id="3.30.450.40">
    <property type="match status" value="1"/>
</dbReference>
<feature type="domain" description="PAC" evidence="3">
    <location>
        <begin position="424"/>
        <end position="474"/>
    </location>
</feature>
<dbReference type="Pfam" id="PF08448">
    <property type="entry name" value="PAS_4"/>
    <property type="match status" value="1"/>
</dbReference>